<protein>
    <submittedName>
        <fullName evidence="2">Uncharacterized protein</fullName>
    </submittedName>
</protein>
<accession>A0AAE0XMI3</accession>
<sequence length="129" mass="14650">MVSRAQSETFGAACTGLKTDISADRHLSRQTSQQTSQQKVSGESMNCLVWTSWRRLEFHNPFRDVRLAVKRPPKDPVESASQSAKPCRVCVRPELETSGRAAQSRLNFNATWQTTNQRRLHDLHHTAMD</sequence>
<evidence type="ECO:0000313" key="2">
    <source>
        <dbReference type="EMBL" id="KAK3696830.1"/>
    </source>
</evidence>
<dbReference type="Proteomes" id="UP001283361">
    <property type="component" value="Unassembled WGS sequence"/>
</dbReference>
<comment type="caution">
    <text evidence="2">The sequence shown here is derived from an EMBL/GenBank/DDBJ whole genome shotgun (WGS) entry which is preliminary data.</text>
</comment>
<feature type="region of interest" description="Disordered" evidence="1">
    <location>
        <begin position="22"/>
        <end position="41"/>
    </location>
</feature>
<keyword evidence="3" id="KW-1185">Reference proteome</keyword>
<evidence type="ECO:0000256" key="1">
    <source>
        <dbReference type="SAM" id="MobiDB-lite"/>
    </source>
</evidence>
<proteinExistence type="predicted"/>
<name>A0AAE0XMI3_9GAST</name>
<organism evidence="2 3">
    <name type="scientific">Elysia crispata</name>
    <name type="common">lettuce slug</name>
    <dbReference type="NCBI Taxonomy" id="231223"/>
    <lineage>
        <taxon>Eukaryota</taxon>
        <taxon>Metazoa</taxon>
        <taxon>Spiralia</taxon>
        <taxon>Lophotrochozoa</taxon>
        <taxon>Mollusca</taxon>
        <taxon>Gastropoda</taxon>
        <taxon>Heterobranchia</taxon>
        <taxon>Euthyneura</taxon>
        <taxon>Panpulmonata</taxon>
        <taxon>Sacoglossa</taxon>
        <taxon>Placobranchoidea</taxon>
        <taxon>Plakobranchidae</taxon>
        <taxon>Elysia</taxon>
    </lineage>
</organism>
<gene>
    <name evidence="2" type="ORF">RRG08_016879</name>
</gene>
<dbReference type="EMBL" id="JAWDGP010008031">
    <property type="protein sequence ID" value="KAK3696830.1"/>
    <property type="molecule type" value="Genomic_DNA"/>
</dbReference>
<dbReference type="AlphaFoldDB" id="A0AAE0XMI3"/>
<evidence type="ECO:0000313" key="3">
    <source>
        <dbReference type="Proteomes" id="UP001283361"/>
    </source>
</evidence>
<reference evidence="2" key="1">
    <citation type="journal article" date="2023" name="G3 (Bethesda)">
        <title>A reference genome for the long-term kleptoplast-retaining sea slug Elysia crispata morphotype clarki.</title>
        <authorList>
            <person name="Eastman K.E."/>
            <person name="Pendleton A.L."/>
            <person name="Shaikh M.A."/>
            <person name="Suttiyut T."/>
            <person name="Ogas R."/>
            <person name="Tomko P."/>
            <person name="Gavelis G."/>
            <person name="Widhalm J.R."/>
            <person name="Wisecaver J.H."/>
        </authorList>
    </citation>
    <scope>NUCLEOTIDE SEQUENCE</scope>
    <source>
        <strain evidence="2">ECLA1</strain>
    </source>
</reference>